<keyword evidence="3" id="KW-0812">Transmembrane</keyword>
<dbReference type="InterPro" id="IPR034164">
    <property type="entry name" value="Pepsin-like_dom"/>
</dbReference>
<accession>A0A4Y9ZN02</accession>
<proteinExistence type="inferred from homology"/>
<comment type="caution">
    <text evidence="6">The sequence shown here is derived from an EMBL/GenBank/DDBJ whole genome shotgun (WGS) entry which is preliminary data.</text>
</comment>
<keyword evidence="4" id="KW-0732">Signal</keyword>
<feature type="region of interest" description="Disordered" evidence="2">
    <location>
        <begin position="441"/>
        <end position="479"/>
    </location>
</feature>
<name>A0A4Y9ZN02_9AGAM</name>
<comment type="similarity">
    <text evidence="1">Belongs to the peptidase A1 family.</text>
</comment>
<dbReference type="AlphaFoldDB" id="A0A4Y9ZN02"/>
<dbReference type="CDD" id="cd05471">
    <property type="entry name" value="pepsin_like"/>
    <property type="match status" value="1"/>
</dbReference>
<evidence type="ECO:0000256" key="1">
    <source>
        <dbReference type="ARBA" id="ARBA00007447"/>
    </source>
</evidence>
<dbReference type="InterPro" id="IPR033121">
    <property type="entry name" value="PEPTIDASE_A1"/>
</dbReference>
<dbReference type="GO" id="GO:0004190">
    <property type="term" value="F:aspartic-type endopeptidase activity"/>
    <property type="evidence" value="ECO:0007669"/>
    <property type="project" value="InterPro"/>
</dbReference>
<dbReference type="EMBL" id="SFCI01001299">
    <property type="protein sequence ID" value="TFY76162.1"/>
    <property type="molecule type" value="Genomic_DNA"/>
</dbReference>
<evidence type="ECO:0000313" key="6">
    <source>
        <dbReference type="EMBL" id="TFY76162.1"/>
    </source>
</evidence>
<dbReference type="OrthoDB" id="771136at2759"/>
<dbReference type="PANTHER" id="PTHR47966">
    <property type="entry name" value="BETA-SITE APP-CLEAVING ENZYME, ISOFORM A-RELATED"/>
    <property type="match status" value="1"/>
</dbReference>
<dbReference type="InterPro" id="IPR021109">
    <property type="entry name" value="Peptidase_aspartic_dom_sf"/>
</dbReference>
<evidence type="ECO:0000256" key="4">
    <source>
        <dbReference type="SAM" id="SignalP"/>
    </source>
</evidence>
<protein>
    <recommendedName>
        <fullName evidence="5">Peptidase A1 domain-containing protein</fullName>
    </recommendedName>
</protein>
<dbReference type="InterPro" id="IPR001461">
    <property type="entry name" value="Aspartic_peptidase_A1"/>
</dbReference>
<reference evidence="6 7" key="1">
    <citation type="submission" date="2019-02" db="EMBL/GenBank/DDBJ databases">
        <title>Genome sequencing of the rare red list fungi Hericium alpestre (H. flagellum).</title>
        <authorList>
            <person name="Buettner E."/>
            <person name="Kellner H."/>
        </authorList>
    </citation>
    <scope>NUCLEOTIDE SEQUENCE [LARGE SCALE GENOMIC DNA]</scope>
    <source>
        <strain evidence="6 7">DSM 108284</strain>
    </source>
</reference>
<evidence type="ECO:0000259" key="5">
    <source>
        <dbReference type="PROSITE" id="PS51767"/>
    </source>
</evidence>
<evidence type="ECO:0000256" key="3">
    <source>
        <dbReference type="SAM" id="Phobius"/>
    </source>
</evidence>
<dbReference type="PRINTS" id="PR00792">
    <property type="entry name" value="PEPSIN"/>
</dbReference>
<keyword evidence="3" id="KW-0472">Membrane</keyword>
<gene>
    <name evidence="6" type="ORF">EWM64_g7851</name>
</gene>
<dbReference type="SUPFAM" id="SSF50630">
    <property type="entry name" value="Acid proteases"/>
    <property type="match status" value="1"/>
</dbReference>
<organism evidence="6 7">
    <name type="scientific">Hericium alpestre</name>
    <dbReference type="NCBI Taxonomy" id="135208"/>
    <lineage>
        <taxon>Eukaryota</taxon>
        <taxon>Fungi</taxon>
        <taxon>Dikarya</taxon>
        <taxon>Basidiomycota</taxon>
        <taxon>Agaricomycotina</taxon>
        <taxon>Agaricomycetes</taxon>
        <taxon>Russulales</taxon>
        <taxon>Hericiaceae</taxon>
        <taxon>Hericium</taxon>
    </lineage>
</organism>
<sequence>MKTSAFLAGLLAASASRSLALQIPVQRRADSGKGVSMSRAGTALLNGQNVLYETTVTVAGQDFNVQLDTGSSDFWIFKDAGVEATDIGPVNLTYGTGNAVGNVSFAPFSLGNYKVESQAFINNADYTKQFKDLMSDLGSFGILGISFDSISSIDQNVILATNDTIRGRSPLSNIFASNPSVPNTVSILLSRTDDQEETAGGSFLIGEEAEGYENVLKAPQLPRFTPAGRPGIWTVWLDGATLNGTFLSFKSILKDAPKGKTLTLLDSGSTAANVPSSLAKGLYGNIPGSFIDPSSRQYIIPCLSASNLSLTFGGQEFPVHPLDLTQVQTSVADDGTNFTYCTGYYTPDDATPDSVNNEGEEILLGDAFMRNVYSSFNYGNDSIVRFDNGSFKDVVSQNPYIQLLKLTDQDKAWAEFFDVRKQTLKTYPPEPSLDKVRQYLDADSSSGDGMSDGNGDDKNSDDSQNAAIQGGASSDDSDSSMSQLLDKLDKYSPIVIGLLAGNVIIGLLLCAIALATCIHRGASTKRVGPTYAPVRFKDGGSGEEVVYTTPKYSD</sequence>
<keyword evidence="7" id="KW-1185">Reference proteome</keyword>
<dbReference type="Gene3D" id="2.40.70.10">
    <property type="entry name" value="Acid Proteases"/>
    <property type="match status" value="2"/>
</dbReference>
<dbReference type="Proteomes" id="UP000298061">
    <property type="component" value="Unassembled WGS sequence"/>
</dbReference>
<evidence type="ECO:0000313" key="7">
    <source>
        <dbReference type="Proteomes" id="UP000298061"/>
    </source>
</evidence>
<dbReference type="PROSITE" id="PS51767">
    <property type="entry name" value="PEPTIDASE_A1"/>
    <property type="match status" value="1"/>
</dbReference>
<evidence type="ECO:0000256" key="2">
    <source>
        <dbReference type="SAM" id="MobiDB-lite"/>
    </source>
</evidence>
<feature type="domain" description="Peptidase A1" evidence="5">
    <location>
        <begin position="52"/>
        <end position="386"/>
    </location>
</feature>
<dbReference type="PANTHER" id="PTHR47966:SF57">
    <property type="entry name" value="PEPTIDASE A1 DOMAIN-CONTAINING PROTEIN"/>
    <property type="match status" value="1"/>
</dbReference>
<feature type="compositionally biased region" description="Low complexity" evidence="2">
    <location>
        <begin position="441"/>
        <end position="453"/>
    </location>
</feature>
<dbReference type="GO" id="GO:0006508">
    <property type="term" value="P:proteolysis"/>
    <property type="evidence" value="ECO:0007669"/>
    <property type="project" value="InterPro"/>
</dbReference>
<keyword evidence="3" id="KW-1133">Transmembrane helix</keyword>
<feature type="transmembrane region" description="Helical" evidence="3">
    <location>
        <begin position="494"/>
        <end position="518"/>
    </location>
</feature>
<feature type="signal peptide" evidence="4">
    <location>
        <begin position="1"/>
        <end position="20"/>
    </location>
</feature>
<dbReference type="Pfam" id="PF00026">
    <property type="entry name" value="Asp"/>
    <property type="match status" value="1"/>
</dbReference>
<dbReference type="STRING" id="135208.A0A4Y9ZN02"/>
<feature type="chain" id="PRO_5021419480" description="Peptidase A1 domain-containing protein" evidence="4">
    <location>
        <begin position="21"/>
        <end position="554"/>
    </location>
</feature>